<dbReference type="STRING" id="655353.SAMN04488056_102531"/>
<evidence type="ECO:0000256" key="3">
    <source>
        <dbReference type="ARBA" id="ARBA00007275"/>
    </source>
</evidence>
<dbReference type="SUPFAM" id="SSF55811">
    <property type="entry name" value="Nudix"/>
    <property type="match status" value="1"/>
</dbReference>
<evidence type="ECO:0000256" key="7">
    <source>
        <dbReference type="ARBA" id="ARBA00032272"/>
    </source>
</evidence>
<dbReference type="InterPro" id="IPR015797">
    <property type="entry name" value="NUDIX_hydrolase-like_dom_sf"/>
</dbReference>
<protein>
    <recommendedName>
        <fullName evidence="4">GDP-mannose pyrophosphatase</fullName>
    </recommendedName>
    <alternativeName>
        <fullName evidence="6">GDP-mannose hydrolase</fullName>
    </alternativeName>
    <alternativeName>
        <fullName evidence="7">GDPMK</fullName>
    </alternativeName>
</protein>
<evidence type="ECO:0000313" key="9">
    <source>
        <dbReference type="EMBL" id="SFN96137.1"/>
    </source>
</evidence>
<reference evidence="9 10" key="1">
    <citation type="submission" date="2016-10" db="EMBL/GenBank/DDBJ databases">
        <authorList>
            <person name="de Groot N.N."/>
        </authorList>
    </citation>
    <scope>NUCLEOTIDE SEQUENCE [LARGE SCALE GENOMIC DNA]</scope>
    <source>
        <strain evidence="9 10">CGMCC 1.9157</strain>
    </source>
</reference>
<keyword evidence="10" id="KW-1185">Reference proteome</keyword>
<evidence type="ECO:0000313" key="10">
    <source>
        <dbReference type="Proteomes" id="UP000199236"/>
    </source>
</evidence>
<keyword evidence="5" id="KW-0378">Hydrolase</keyword>
<organism evidence="9 10">
    <name type="scientific">Cohaesibacter marisflavi</name>
    <dbReference type="NCBI Taxonomy" id="655353"/>
    <lineage>
        <taxon>Bacteria</taxon>
        <taxon>Pseudomonadati</taxon>
        <taxon>Pseudomonadota</taxon>
        <taxon>Alphaproteobacteria</taxon>
        <taxon>Hyphomicrobiales</taxon>
        <taxon>Cohaesibacteraceae</taxon>
    </lineage>
</organism>
<dbReference type="InterPro" id="IPR000086">
    <property type="entry name" value="NUDIX_hydrolase_dom"/>
</dbReference>
<dbReference type="PROSITE" id="PS51462">
    <property type="entry name" value="NUDIX"/>
    <property type="match status" value="1"/>
</dbReference>
<comment type="cofactor">
    <cofactor evidence="2">
        <name>Mg(2+)</name>
        <dbReference type="ChEBI" id="CHEBI:18420"/>
    </cofactor>
</comment>
<evidence type="ECO:0000256" key="2">
    <source>
        <dbReference type="ARBA" id="ARBA00001946"/>
    </source>
</evidence>
<comment type="similarity">
    <text evidence="3">Belongs to the Nudix hydrolase family. NudK subfamily.</text>
</comment>
<dbReference type="GO" id="GO:0016787">
    <property type="term" value="F:hydrolase activity"/>
    <property type="evidence" value="ECO:0007669"/>
    <property type="project" value="UniProtKB-KW"/>
</dbReference>
<name>A0A1I5DAK3_9HYPH</name>
<evidence type="ECO:0000256" key="1">
    <source>
        <dbReference type="ARBA" id="ARBA00000847"/>
    </source>
</evidence>
<dbReference type="GO" id="GO:0006753">
    <property type="term" value="P:nucleoside phosphate metabolic process"/>
    <property type="evidence" value="ECO:0007669"/>
    <property type="project" value="TreeGrafter"/>
</dbReference>
<dbReference type="PANTHER" id="PTHR11839:SF18">
    <property type="entry name" value="NUDIX HYDROLASE DOMAIN-CONTAINING PROTEIN"/>
    <property type="match status" value="1"/>
</dbReference>
<gene>
    <name evidence="9" type="ORF">SAMN04488056_102531</name>
</gene>
<feature type="domain" description="Nudix hydrolase" evidence="8">
    <location>
        <begin position="43"/>
        <end position="175"/>
    </location>
</feature>
<dbReference type="CDD" id="cd24161">
    <property type="entry name" value="NUDIX_ADPRase_Ndx2"/>
    <property type="match status" value="1"/>
</dbReference>
<comment type="catalytic activity">
    <reaction evidence="1">
        <text>GDP-alpha-D-mannose + H2O = alpha-D-mannose 1-phosphate + GMP + 2 H(+)</text>
        <dbReference type="Rhea" id="RHEA:27978"/>
        <dbReference type="ChEBI" id="CHEBI:15377"/>
        <dbReference type="ChEBI" id="CHEBI:15378"/>
        <dbReference type="ChEBI" id="CHEBI:57527"/>
        <dbReference type="ChEBI" id="CHEBI:58115"/>
        <dbReference type="ChEBI" id="CHEBI:58409"/>
    </reaction>
</comment>
<evidence type="ECO:0000256" key="5">
    <source>
        <dbReference type="ARBA" id="ARBA00022801"/>
    </source>
</evidence>
<accession>A0A1I5DAK3</accession>
<dbReference type="RefSeq" id="WP_090070063.1">
    <property type="nucleotide sequence ID" value="NZ_FOVR01000002.1"/>
</dbReference>
<evidence type="ECO:0000259" key="8">
    <source>
        <dbReference type="PROSITE" id="PS51462"/>
    </source>
</evidence>
<dbReference type="PANTHER" id="PTHR11839">
    <property type="entry name" value="UDP/ADP-SUGAR PYROPHOSPHATASE"/>
    <property type="match status" value="1"/>
</dbReference>
<evidence type="ECO:0000256" key="6">
    <source>
        <dbReference type="ARBA" id="ARBA00032162"/>
    </source>
</evidence>
<dbReference type="Gene3D" id="3.90.79.10">
    <property type="entry name" value="Nucleoside Triphosphate Pyrophosphohydrolase"/>
    <property type="match status" value="1"/>
</dbReference>
<evidence type="ECO:0000256" key="4">
    <source>
        <dbReference type="ARBA" id="ARBA00016377"/>
    </source>
</evidence>
<dbReference type="GO" id="GO:0019693">
    <property type="term" value="P:ribose phosphate metabolic process"/>
    <property type="evidence" value="ECO:0007669"/>
    <property type="project" value="TreeGrafter"/>
</dbReference>
<proteinExistence type="inferred from homology"/>
<dbReference type="GO" id="GO:0005829">
    <property type="term" value="C:cytosol"/>
    <property type="evidence" value="ECO:0007669"/>
    <property type="project" value="TreeGrafter"/>
</dbReference>
<dbReference type="OrthoDB" id="177518at2"/>
<dbReference type="AlphaFoldDB" id="A0A1I5DAK3"/>
<dbReference type="Proteomes" id="UP000199236">
    <property type="component" value="Unassembled WGS sequence"/>
</dbReference>
<sequence length="187" mass="21081">MEIKNDKEIIQLSRRTVYQNRWMQVNEDKVLFPAGFEGIYGVVEKPPFAIIIPVHSDGRIQMVQQFRYPIGRRCWELPQGTWEDTPDSDPETLARGELAEETGYRAGRMEKIGEMFPAGGLLNQLCHIFLAHDLTEGATSREATETDMETAAFSMDEIMAMFEKGAMPDANSMAALGYWKLKAGLGD</sequence>
<dbReference type="Pfam" id="PF00293">
    <property type="entry name" value="NUDIX"/>
    <property type="match status" value="1"/>
</dbReference>
<dbReference type="EMBL" id="FOVR01000002">
    <property type="protein sequence ID" value="SFN96137.1"/>
    <property type="molecule type" value="Genomic_DNA"/>
</dbReference>